<reference evidence="1 2" key="1">
    <citation type="journal article" date="2019" name="Sci. Rep.">
        <title>A high-quality genome of Eragrostis curvula grass provides insights into Poaceae evolution and supports new strategies to enhance forage quality.</title>
        <authorList>
            <person name="Carballo J."/>
            <person name="Santos B.A.C.M."/>
            <person name="Zappacosta D."/>
            <person name="Garbus I."/>
            <person name="Selva J.P."/>
            <person name="Gallo C.A."/>
            <person name="Diaz A."/>
            <person name="Albertini E."/>
            <person name="Caccamo M."/>
            <person name="Echenique V."/>
        </authorList>
    </citation>
    <scope>NUCLEOTIDE SEQUENCE [LARGE SCALE GENOMIC DNA]</scope>
    <source>
        <strain evidence="2">cv. Victoria</strain>
        <tissue evidence="1">Leaf</tissue>
    </source>
</reference>
<dbReference type="AlphaFoldDB" id="A0A5J9UJ61"/>
<dbReference type="Proteomes" id="UP000324897">
    <property type="component" value="Chromosome 2"/>
</dbReference>
<proteinExistence type="predicted"/>
<dbReference type="Gramene" id="TVU23762">
    <property type="protein sequence ID" value="TVU23762"/>
    <property type="gene ID" value="EJB05_26142"/>
</dbReference>
<organism evidence="1 2">
    <name type="scientific">Eragrostis curvula</name>
    <name type="common">weeping love grass</name>
    <dbReference type="NCBI Taxonomy" id="38414"/>
    <lineage>
        <taxon>Eukaryota</taxon>
        <taxon>Viridiplantae</taxon>
        <taxon>Streptophyta</taxon>
        <taxon>Embryophyta</taxon>
        <taxon>Tracheophyta</taxon>
        <taxon>Spermatophyta</taxon>
        <taxon>Magnoliopsida</taxon>
        <taxon>Liliopsida</taxon>
        <taxon>Poales</taxon>
        <taxon>Poaceae</taxon>
        <taxon>PACMAD clade</taxon>
        <taxon>Chloridoideae</taxon>
        <taxon>Eragrostideae</taxon>
        <taxon>Eragrostidinae</taxon>
        <taxon>Eragrostis</taxon>
    </lineage>
</organism>
<comment type="caution">
    <text evidence="1">The sequence shown here is derived from an EMBL/GenBank/DDBJ whole genome shotgun (WGS) entry which is preliminary data.</text>
</comment>
<accession>A0A5J9UJ61</accession>
<keyword evidence="2" id="KW-1185">Reference proteome</keyword>
<gene>
    <name evidence="1" type="ORF">EJB05_26142</name>
</gene>
<protein>
    <submittedName>
        <fullName evidence="1">Uncharacterized protein</fullName>
    </submittedName>
</protein>
<evidence type="ECO:0000313" key="1">
    <source>
        <dbReference type="EMBL" id="TVU23762.1"/>
    </source>
</evidence>
<sequence>MDVSSTMPPSKGSWSSYKLSEQTLACWRGLIDFNLSLENATNGSDRRCNYQRWQPIQTIPDQKKRRDTSINNQKLLVNGLLDQFYLSIQEVSDGRDRVTKVSVFFSKRTSAIAEDSSSCRWIWASSRATKKQQNRVRRAEVRERR</sequence>
<evidence type="ECO:0000313" key="2">
    <source>
        <dbReference type="Proteomes" id="UP000324897"/>
    </source>
</evidence>
<name>A0A5J9UJ61_9POAL</name>
<dbReference type="EMBL" id="RWGY01000013">
    <property type="protein sequence ID" value="TVU23762.1"/>
    <property type="molecule type" value="Genomic_DNA"/>
</dbReference>